<keyword evidence="2" id="KW-1185">Reference proteome</keyword>
<reference evidence="2" key="1">
    <citation type="submission" date="2022-10" db="EMBL/GenBank/DDBJ databases">
        <title>Genome assembly of Pristionchus species.</title>
        <authorList>
            <person name="Yoshida K."/>
            <person name="Sommer R.J."/>
        </authorList>
    </citation>
    <scope>NUCLEOTIDE SEQUENCE [LARGE SCALE GENOMIC DNA]</scope>
    <source>
        <strain evidence="2">RS5460</strain>
    </source>
</reference>
<evidence type="ECO:0000313" key="2">
    <source>
        <dbReference type="Proteomes" id="UP001328107"/>
    </source>
</evidence>
<sequence length="152" mass="17401">SLPLQYYFNSPRMECFPTQTILCSHESTDRFTTWKECQDRSIPADYRSCAANSPFVERPDGTIDCNPEPERPPCPTGSICTYKRGGSKCCDKEIEKEYHEDFQARCPEGKKAVRDPINGYGHYPLFGKECSHNFCPSDTVCREGKYLAWCCK</sequence>
<dbReference type="PANTHER" id="PTHR47248:SF7">
    <property type="entry name" value="BPTI_KUNITZ INHIBITOR DOMAIN-CONTAINING PROTEIN"/>
    <property type="match status" value="1"/>
</dbReference>
<accession>A0AAN5I425</accession>
<dbReference type="EMBL" id="BTRK01000005">
    <property type="protein sequence ID" value="GMR51342.1"/>
    <property type="molecule type" value="Genomic_DNA"/>
</dbReference>
<dbReference type="AlphaFoldDB" id="A0AAN5I425"/>
<evidence type="ECO:0008006" key="3">
    <source>
        <dbReference type="Google" id="ProtNLM"/>
    </source>
</evidence>
<name>A0AAN5I425_9BILA</name>
<dbReference type="InterPro" id="IPR052861">
    <property type="entry name" value="BPTI/Kunitz_domain"/>
</dbReference>
<evidence type="ECO:0000313" key="1">
    <source>
        <dbReference type="EMBL" id="GMR51342.1"/>
    </source>
</evidence>
<dbReference type="PANTHER" id="PTHR47248">
    <property type="entry name" value="PROTEIN CBG06772"/>
    <property type="match status" value="1"/>
</dbReference>
<protein>
    <recommendedName>
        <fullName evidence="3">BPTI/Kunitz inhibitor domain-containing protein</fullName>
    </recommendedName>
</protein>
<proteinExistence type="predicted"/>
<organism evidence="1 2">
    <name type="scientific">Pristionchus mayeri</name>
    <dbReference type="NCBI Taxonomy" id="1317129"/>
    <lineage>
        <taxon>Eukaryota</taxon>
        <taxon>Metazoa</taxon>
        <taxon>Ecdysozoa</taxon>
        <taxon>Nematoda</taxon>
        <taxon>Chromadorea</taxon>
        <taxon>Rhabditida</taxon>
        <taxon>Rhabditina</taxon>
        <taxon>Diplogasteromorpha</taxon>
        <taxon>Diplogasteroidea</taxon>
        <taxon>Neodiplogasteridae</taxon>
        <taxon>Pristionchus</taxon>
    </lineage>
</organism>
<feature type="non-terminal residue" evidence="1">
    <location>
        <position position="1"/>
    </location>
</feature>
<gene>
    <name evidence="1" type="ORF">PMAYCL1PPCAC_21537</name>
</gene>
<dbReference type="Proteomes" id="UP001328107">
    <property type="component" value="Unassembled WGS sequence"/>
</dbReference>
<comment type="caution">
    <text evidence="1">The sequence shown here is derived from an EMBL/GenBank/DDBJ whole genome shotgun (WGS) entry which is preliminary data.</text>
</comment>